<feature type="region of interest" description="Disordered" evidence="1">
    <location>
        <begin position="158"/>
        <end position="177"/>
    </location>
</feature>
<gene>
    <name evidence="2" type="ORF">Kpho01_70610</name>
</gene>
<dbReference type="Proteomes" id="UP001165143">
    <property type="component" value="Unassembled WGS sequence"/>
</dbReference>
<dbReference type="EMBL" id="BSRX01000067">
    <property type="protein sequence ID" value="GLW59051.1"/>
    <property type="molecule type" value="Genomic_DNA"/>
</dbReference>
<comment type="caution">
    <text evidence="2">The sequence shown here is derived from an EMBL/GenBank/DDBJ whole genome shotgun (WGS) entry which is preliminary data.</text>
</comment>
<dbReference type="InterPro" id="IPR016181">
    <property type="entry name" value="Acyl_CoA_acyltransferase"/>
</dbReference>
<dbReference type="Gene3D" id="3.40.630.30">
    <property type="match status" value="1"/>
</dbReference>
<dbReference type="SUPFAM" id="SSF55729">
    <property type="entry name" value="Acyl-CoA N-acyltransferases (Nat)"/>
    <property type="match status" value="1"/>
</dbReference>
<accession>A0A9W6UR04</accession>
<evidence type="ECO:0000256" key="1">
    <source>
        <dbReference type="SAM" id="MobiDB-lite"/>
    </source>
</evidence>
<feature type="region of interest" description="Disordered" evidence="1">
    <location>
        <begin position="306"/>
        <end position="327"/>
    </location>
</feature>
<reference evidence="2" key="1">
    <citation type="submission" date="2023-02" db="EMBL/GenBank/DDBJ databases">
        <title>Kitasatospora phosalacinea NBRC 14362.</title>
        <authorList>
            <person name="Ichikawa N."/>
            <person name="Sato H."/>
            <person name="Tonouchi N."/>
        </authorList>
    </citation>
    <scope>NUCLEOTIDE SEQUENCE</scope>
    <source>
        <strain evidence="2">NBRC 14362</strain>
    </source>
</reference>
<dbReference type="AlphaFoldDB" id="A0A9W6UR04"/>
<evidence type="ECO:0000313" key="2">
    <source>
        <dbReference type="EMBL" id="GLW59051.1"/>
    </source>
</evidence>
<protein>
    <submittedName>
        <fullName evidence="2">Uncharacterized protein</fullName>
    </submittedName>
</protein>
<organism evidence="2 3">
    <name type="scientific">Kitasatospora phosalacinea</name>
    <dbReference type="NCBI Taxonomy" id="2065"/>
    <lineage>
        <taxon>Bacteria</taxon>
        <taxon>Bacillati</taxon>
        <taxon>Actinomycetota</taxon>
        <taxon>Actinomycetes</taxon>
        <taxon>Kitasatosporales</taxon>
        <taxon>Streptomycetaceae</taxon>
        <taxon>Kitasatospora</taxon>
    </lineage>
</organism>
<name>A0A9W6UR04_9ACTN</name>
<sequence>MRVSQDRATPRRVAVHRPVQCRTALPQRYDDPGPGAGRGPAQNEYVFELTAEGQLRTAADDDALLLWAAQGLTGGARAWTSGRAVAVASPALSGRDRIAVRGPVAELLPLLDEVTALVGPSYRPFGDADLLAELCARHDGLEALGRFGWMQRTATGLPPLDTGGGSGAGSGGRGGGERPVAHWLASDELDEAADLIDRHFPTSHAHPHRPGVRAWAGVRDGAGRLTALVADAWPAPTVGLLAGVVSDPVHGRGRGHAEAACRLALAGILERSPRAALMVDAWNEPAIGLYRRLGLDHRQLAAAAQRRADGADEADGADRADGAVRNR</sequence>
<proteinExistence type="predicted"/>
<evidence type="ECO:0000313" key="3">
    <source>
        <dbReference type="Proteomes" id="UP001165143"/>
    </source>
</evidence>
<feature type="compositionally biased region" description="Gly residues" evidence="1">
    <location>
        <begin position="162"/>
        <end position="174"/>
    </location>
</feature>